<evidence type="ECO:0000313" key="17">
    <source>
        <dbReference type="Proteomes" id="UP000031449"/>
    </source>
</evidence>
<dbReference type="InterPro" id="IPR036097">
    <property type="entry name" value="HisK_dim/P_sf"/>
</dbReference>
<dbReference type="InterPro" id="IPR013767">
    <property type="entry name" value="PAS_fold"/>
</dbReference>
<dbReference type="EMBL" id="CP009416">
    <property type="protein sequence ID" value="AJD91736.1"/>
    <property type="molecule type" value="Genomic_DNA"/>
</dbReference>
<dbReference type="EC" id="2.7.13.3" evidence="3"/>
<dbReference type="InterPro" id="IPR050351">
    <property type="entry name" value="BphY/WalK/GraS-like"/>
</dbReference>
<evidence type="ECO:0000259" key="15">
    <source>
        <dbReference type="PROSITE" id="PS50885"/>
    </source>
</evidence>
<accession>A0A0B5ANL2</accession>
<name>A0A0B5ANL2_9BACL</name>
<dbReference type="HOGENOM" id="CLU_000445_89_2_9"/>
<evidence type="ECO:0000256" key="1">
    <source>
        <dbReference type="ARBA" id="ARBA00000085"/>
    </source>
</evidence>
<sequence>MRLTSFKGRLLFALITLIVLVLVGLGIIIGELVKSYYLNALHSRIEKEMNIVINQTEREPSFNELRSELFDELSDVLETRITILNEDTDIVYDSGQAVSDVNHDLMLDEIDQSLPGPSNGIVRFPADTDDTSFYYISNVQTGSESGYVVLAAAFDNLENVYRQIWLILAITLGAALGMIIYIGARITNQYTKPIESATEVAIQLAKGNYKARTFEDRADETGMLSNAINILARNLQEMVSEQSVQQDRLKTLIENMGSGLIMIDKQGYIVLVNRPFLNFFHSDLEDVLNESYVSVFKNKQVNALAEEVFLTEQRVRKQILIEEAFPQKHLEVYGAPIIGERSAWQGIVLVFHDISELKKLEQMRKDFVANVSHEVKTPITSIKGFTETLLDGAMNDKGALESFLQIIAKESDRLQMLIQDLLELSRVEQQGFKLNLGQVDIVETLNDVAVMLEQKADQKNASIQLDLETPLVIEGDADRLKQVFINLLTNALTYSYAGQDIVVKSKKLKNKIQLQFIDQGIGMEKEELSRIFERFYRVDKARSRNSGGTGLGLAIVKHIIEVHNGEIAVESEPEKGTVFTITLPIKVNK</sequence>
<keyword evidence="8" id="KW-0418">Kinase</keyword>
<dbReference type="Pfam" id="PF16736">
    <property type="entry name" value="sCache_like"/>
    <property type="match status" value="1"/>
</dbReference>
<dbReference type="KEGG" id="jeo:JMA_24190"/>
<comment type="catalytic activity">
    <reaction evidence="1">
        <text>ATP + protein L-histidine = ADP + protein N-phospho-L-histidine.</text>
        <dbReference type="EC" id="2.7.13.3"/>
    </reaction>
</comment>
<dbReference type="PANTHER" id="PTHR45453">
    <property type="entry name" value="PHOSPHATE REGULON SENSOR PROTEIN PHOR"/>
    <property type="match status" value="1"/>
</dbReference>
<dbReference type="GO" id="GO:0005524">
    <property type="term" value="F:ATP binding"/>
    <property type="evidence" value="ECO:0007669"/>
    <property type="project" value="UniProtKB-KW"/>
</dbReference>
<dbReference type="SMART" id="SM00387">
    <property type="entry name" value="HATPase_c"/>
    <property type="match status" value="1"/>
</dbReference>
<dbReference type="Pfam" id="PF00989">
    <property type="entry name" value="PAS"/>
    <property type="match status" value="1"/>
</dbReference>
<dbReference type="InterPro" id="IPR005467">
    <property type="entry name" value="His_kinase_dom"/>
</dbReference>
<dbReference type="PRINTS" id="PR00344">
    <property type="entry name" value="BCTRLSENSOR"/>
</dbReference>
<dbReference type="InterPro" id="IPR000014">
    <property type="entry name" value="PAS"/>
</dbReference>
<feature type="domain" description="HAMP" evidence="15">
    <location>
        <begin position="188"/>
        <end position="240"/>
    </location>
</feature>
<dbReference type="FunFam" id="1.10.287.130:FF:000008">
    <property type="entry name" value="Two-component sensor histidine kinase"/>
    <property type="match status" value="1"/>
</dbReference>
<dbReference type="Gene3D" id="3.30.565.10">
    <property type="entry name" value="Histidine kinase-like ATPase, C-terminal domain"/>
    <property type="match status" value="1"/>
</dbReference>
<evidence type="ECO:0000256" key="10">
    <source>
        <dbReference type="ARBA" id="ARBA00023012"/>
    </source>
</evidence>
<dbReference type="GO" id="GO:0016036">
    <property type="term" value="P:cellular response to phosphate starvation"/>
    <property type="evidence" value="ECO:0007669"/>
    <property type="project" value="TreeGrafter"/>
</dbReference>
<dbReference type="Pfam" id="PF00512">
    <property type="entry name" value="HisKA"/>
    <property type="match status" value="1"/>
</dbReference>
<evidence type="ECO:0000256" key="12">
    <source>
        <dbReference type="SAM" id="Phobius"/>
    </source>
</evidence>
<protein>
    <recommendedName>
        <fullName evidence="3">histidine kinase</fullName>
        <ecNumber evidence="3">2.7.13.3</ecNumber>
    </recommendedName>
</protein>
<dbReference type="PANTHER" id="PTHR45453:SF1">
    <property type="entry name" value="PHOSPHATE REGULON SENSOR PROTEIN PHOR"/>
    <property type="match status" value="1"/>
</dbReference>
<dbReference type="PROSITE" id="PS50112">
    <property type="entry name" value="PAS"/>
    <property type="match status" value="1"/>
</dbReference>
<dbReference type="SMART" id="SM00304">
    <property type="entry name" value="HAMP"/>
    <property type="match status" value="1"/>
</dbReference>
<proteinExistence type="predicted"/>
<evidence type="ECO:0000256" key="11">
    <source>
        <dbReference type="ARBA" id="ARBA00023136"/>
    </source>
</evidence>
<evidence type="ECO:0000256" key="9">
    <source>
        <dbReference type="ARBA" id="ARBA00022840"/>
    </source>
</evidence>
<gene>
    <name evidence="16" type="ORF">JMA_24190</name>
</gene>
<dbReference type="InterPro" id="IPR036890">
    <property type="entry name" value="HATPase_C_sf"/>
</dbReference>
<evidence type="ECO:0000256" key="7">
    <source>
        <dbReference type="ARBA" id="ARBA00022741"/>
    </source>
</evidence>
<dbReference type="GO" id="GO:0000155">
    <property type="term" value="F:phosphorelay sensor kinase activity"/>
    <property type="evidence" value="ECO:0007669"/>
    <property type="project" value="InterPro"/>
</dbReference>
<dbReference type="BioCyc" id="JESP1508404:G14D9-11675-MONOMER"/>
<dbReference type="Pfam" id="PF02518">
    <property type="entry name" value="HATPase_c"/>
    <property type="match status" value="1"/>
</dbReference>
<dbReference type="InterPro" id="IPR031967">
    <property type="entry name" value="PhoR_single_Cache-like_dom"/>
</dbReference>
<feature type="domain" description="Histidine kinase" evidence="13">
    <location>
        <begin position="370"/>
        <end position="587"/>
    </location>
</feature>
<dbReference type="Gene3D" id="3.30.450.20">
    <property type="entry name" value="PAS domain"/>
    <property type="match status" value="2"/>
</dbReference>
<dbReference type="SUPFAM" id="SSF55785">
    <property type="entry name" value="PYP-like sensor domain (PAS domain)"/>
    <property type="match status" value="1"/>
</dbReference>
<dbReference type="AlphaFoldDB" id="A0A0B5ANL2"/>
<dbReference type="STRING" id="1508404.JMA_24190"/>
<dbReference type="Proteomes" id="UP000031449">
    <property type="component" value="Chromosome"/>
</dbReference>
<dbReference type="NCBIfam" id="TIGR00229">
    <property type="entry name" value="sensory_box"/>
    <property type="match status" value="1"/>
</dbReference>
<dbReference type="CDD" id="cd00082">
    <property type="entry name" value="HisKA"/>
    <property type="match status" value="1"/>
</dbReference>
<dbReference type="Gene3D" id="1.10.287.130">
    <property type="match status" value="1"/>
</dbReference>
<dbReference type="PROSITE" id="PS50885">
    <property type="entry name" value="HAMP"/>
    <property type="match status" value="1"/>
</dbReference>
<keyword evidence="10" id="KW-0902">Two-component regulatory system</keyword>
<dbReference type="GO" id="GO:0005886">
    <property type="term" value="C:plasma membrane"/>
    <property type="evidence" value="ECO:0007669"/>
    <property type="project" value="UniProtKB-SubCell"/>
</dbReference>
<dbReference type="SUPFAM" id="SSF47384">
    <property type="entry name" value="Homodimeric domain of signal transducing histidine kinase"/>
    <property type="match status" value="1"/>
</dbReference>
<dbReference type="PROSITE" id="PS50109">
    <property type="entry name" value="HIS_KIN"/>
    <property type="match status" value="1"/>
</dbReference>
<dbReference type="GO" id="GO:0006355">
    <property type="term" value="P:regulation of DNA-templated transcription"/>
    <property type="evidence" value="ECO:0007669"/>
    <property type="project" value="InterPro"/>
</dbReference>
<comment type="subcellular location">
    <subcellularLocation>
        <location evidence="2">Cell membrane</location>
        <topology evidence="2">Multi-pass membrane protein</topology>
    </subcellularLocation>
</comment>
<evidence type="ECO:0000256" key="2">
    <source>
        <dbReference type="ARBA" id="ARBA00004651"/>
    </source>
</evidence>
<dbReference type="SUPFAM" id="SSF158472">
    <property type="entry name" value="HAMP domain-like"/>
    <property type="match status" value="1"/>
</dbReference>
<keyword evidence="12" id="KW-1133">Transmembrane helix</keyword>
<keyword evidence="4" id="KW-1003">Cell membrane</keyword>
<evidence type="ECO:0000256" key="6">
    <source>
        <dbReference type="ARBA" id="ARBA00022679"/>
    </source>
</evidence>
<dbReference type="CDD" id="cd00075">
    <property type="entry name" value="HATPase"/>
    <property type="match status" value="1"/>
</dbReference>
<keyword evidence="5" id="KW-0597">Phosphoprotein</keyword>
<keyword evidence="11 12" id="KW-0472">Membrane</keyword>
<keyword evidence="12" id="KW-0812">Transmembrane</keyword>
<keyword evidence="7" id="KW-0547">Nucleotide-binding</keyword>
<dbReference type="FunFam" id="3.30.565.10:FF:000006">
    <property type="entry name" value="Sensor histidine kinase WalK"/>
    <property type="match status" value="1"/>
</dbReference>
<feature type="transmembrane region" description="Helical" evidence="12">
    <location>
        <begin position="164"/>
        <end position="184"/>
    </location>
</feature>
<organism evidence="16 17">
    <name type="scientific">Jeotgalibacillus malaysiensis</name>
    <dbReference type="NCBI Taxonomy" id="1508404"/>
    <lineage>
        <taxon>Bacteria</taxon>
        <taxon>Bacillati</taxon>
        <taxon>Bacillota</taxon>
        <taxon>Bacilli</taxon>
        <taxon>Bacillales</taxon>
        <taxon>Caryophanaceae</taxon>
        <taxon>Jeotgalibacillus</taxon>
    </lineage>
</organism>
<evidence type="ECO:0000259" key="14">
    <source>
        <dbReference type="PROSITE" id="PS50112"/>
    </source>
</evidence>
<evidence type="ECO:0000313" key="16">
    <source>
        <dbReference type="EMBL" id="AJD91736.1"/>
    </source>
</evidence>
<evidence type="ECO:0000256" key="4">
    <source>
        <dbReference type="ARBA" id="ARBA00022475"/>
    </source>
</evidence>
<keyword evidence="6 16" id="KW-0808">Transferase</keyword>
<keyword evidence="17" id="KW-1185">Reference proteome</keyword>
<dbReference type="SMART" id="SM00091">
    <property type="entry name" value="PAS"/>
    <property type="match status" value="1"/>
</dbReference>
<feature type="domain" description="PAS" evidence="14">
    <location>
        <begin position="245"/>
        <end position="293"/>
    </location>
</feature>
<reference evidence="16 17" key="1">
    <citation type="submission" date="2014-08" db="EMBL/GenBank/DDBJ databases">
        <title>Complete genome of a marine bacteria Jeotgalibacillus malaysiensis.</title>
        <authorList>
            <person name="Yaakop A.S."/>
            <person name="Chan K.-G."/>
            <person name="Goh K.M."/>
        </authorList>
    </citation>
    <scope>NUCLEOTIDE SEQUENCE [LARGE SCALE GENOMIC DNA]</scope>
    <source>
        <strain evidence="16 17">D5</strain>
    </source>
</reference>
<dbReference type="Gene3D" id="6.10.340.10">
    <property type="match status" value="1"/>
</dbReference>
<dbReference type="SUPFAM" id="SSF55874">
    <property type="entry name" value="ATPase domain of HSP90 chaperone/DNA topoisomerase II/histidine kinase"/>
    <property type="match status" value="1"/>
</dbReference>
<dbReference type="InterPro" id="IPR003594">
    <property type="entry name" value="HATPase_dom"/>
</dbReference>
<dbReference type="SMART" id="SM00388">
    <property type="entry name" value="HisKA"/>
    <property type="match status" value="1"/>
</dbReference>
<dbReference type="GO" id="GO:0004721">
    <property type="term" value="F:phosphoprotein phosphatase activity"/>
    <property type="evidence" value="ECO:0007669"/>
    <property type="project" value="TreeGrafter"/>
</dbReference>
<evidence type="ECO:0000256" key="3">
    <source>
        <dbReference type="ARBA" id="ARBA00012438"/>
    </source>
</evidence>
<dbReference type="InterPro" id="IPR003661">
    <property type="entry name" value="HisK_dim/P_dom"/>
</dbReference>
<dbReference type="InterPro" id="IPR004358">
    <property type="entry name" value="Sig_transdc_His_kin-like_C"/>
</dbReference>
<dbReference type="InterPro" id="IPR003660">
    <property type="entry name" value="HAMP_dom"/>
</dbReference>
<dbReference type="CDD" id="cd06225">
    <property type="entry name" value="HAMP"/>
    <property type="match status" value="1"/>
</dbReference>
<dbReference type="InterPro" id="IPR035965">
    <property type="entry name" value="PAS-like_dom_sf"/>
</dbReference>
<dbReference type="NCBIfam" id="NF046044">
    <property type="entry name" value="PnpS"/>
    <property type="match status" value="1"/>
</dbReference>
<evidence type="ECO:0000259" key="13">
    <source>
        <dbReference type="PROSITE" id="PS50109"/>
    </source>
</evidence>
<dbReference type="CDD" id="cd00130">
    <property type="entry name" value="PAS"/>
    <property type="match status" value="1"/>
</dbReference>
<evidence type="ECO:0000256" key="8">
    <source>
        <dbReference type="ARBA" id="ARBA00022777"/>
    </source>
</evidence>
<evidence type="ECO:0000256" key="5">
    <source>
        <dbReference type="ARBA" id="ARBA00022553"/>
    </source>
</evidence>
<feature type="transmembrane region" description="Helical" evidence="12">
    <location>
        <begin position="12"/>
        <end position="33"/>
    </location>
</feature>
<dbReference type="Pfam" id="PF00672">
    <property type="entry name" value="HAMP"/>
    <property type="match status" value="1"/>
</dbReference>
<keyword evidence="9" id="KW-0067">ATP-binding</keyword>